<protein>
    <submittedName>
        <fullName evidence="2">Uncharacterized protein</fullName>
    </submittedName>
</protein>
<dbReference type="RefSeq" id="XP_062774315.1">
    <property type="nucleotide sequence ID" value="XM_062918264.1"/>
</dbReference>
<evidence type="ECO:0000313" key="2">
    <source>
        <dbReference type="EMBL" id="WQF77091.1"/>
    </source>
</evidence>
<dbReference type="AlphaFoldDB" id="A0AAX4I159"/>
<feature type="region of interest" description="Disordered" evidence="1">
    <location>
        <begin position="1"/>
        <end position="25"/>
    </location>
</feature>
<evidence type="ECO:0000313" key="3">
    <source>
        <dbReference type="Proteomes" id="UP001322277"/>
    </source>
</evidence>
<gene>
    <name evidence="2" type="ORF">CDEST_02105</name>
</gene>
<name>A0AAX4I159_9PEZI</name>
<dbReference type="EMBL" id="CP137305">
    <property type="protein sequence ID" value="WQF77091.1"/>
    <property type="molecule type" value="Genomic_DNA"/>
</dbReference>
<dbReference type="GeneID" id="87938608"/>
<organism evidence="2 3">
    <name type="scientific">Colletotrichum destructivum</name>
    <dbReference type="NCBI Taxonomy" id="34406"/>
    <lineage>
        <taxon>Eukaryota</taxon>
        <taxon>Fungi</taxon>
        <taxon>Dikarya</taxon>
        <taxon>Ascomycota</taxon>
        <taxon>Pezizomycotina</taxon>
        <taxon>Sordariomycetes</taxon>
        <taxon>Hypocreomycetidae</taxon>
        <taxon>Glomerellales</taxon>
        <taxon>Glomerellaceae</taxon>
        <taxon>Colletotrichum</taxon>
        <taxon>Colletotrichum destructivum species complex</taxon>
    </lineage>
</organism>
<dbReference type="Proteomes" id="UP001322277">
    <property type="component" value="Chromosome 1"/>
</dbReference>
<proteinExistence type="predicted"/>
<accession>A0AAX4I159</accession>
<reference evidence="3" key="1">
    <citation type="journal article" date="2023" name="bioRxiv">
        <title>Complete genome of the Medicago anthracnose fungus, Colletotrichum destructivum, reveals a mini-chromosome-like region within a core chromosome.</title>
        <authorList>
            <person name="Lapalu N."/>
            <person name="Simon A."/>
            <person name="Lu A."/>
            <person name="Plaumann P.-L."/>
            <person name="Amselem J."/>
            <person name="Pigne S."/>
            <person name="Auger A."/>
            <person name="Koch C."/>
            <person name="Dallery J.-F."/>
            <person name="O'Connell R.J."/>
        </authorList>
    </citation>
    <scope>NUCLEOTIDE SEQUENCE [LARGE SCALE GENOMIC DNA]</scope>
    <source>
        <strain evidence="3">CBS 520.97</strain>
    </source>
</reference>
<keyword evidence="3" id="KW-1185">Reference proteome</keyword>
<sequence length="196" mass="21460">MSASDGNHLGPQNFSQFHKMSQCPTQPARRLAEYLPYQRQRAQEQASAVGSFEQADISLDARRTDHRCLTNGSPNTDTRFTLSDMQQLMLPSETFEIAGVSAQCDGDPTTGHSSYLADLKAPEAQPRFLPINDFTGRLSAVGDRLERVIEVAIQETSRGIERIARLEAQAERITDSIDALLCGTLPGGESVGHGNR</sequence>
<dbReference type="KEGG" id="cdet:87938608"/>
<evidence type="ECO:0000256" key="1">
    <source>
        <dbReference type="SAM" id="MobiDB-lite"/>
    </source>
</evidence>